<dbReference type="InterPro" id="IPR036168">
    <property type="entry name" value="AP2_Mu_C_sf"/>
</dbReference>
<evidence type="ECO:0000256" key="12">
    <source>
        <dbReference type="SAM" id="MobiDB-lite"/>
    </source>
</evidence>
<keyword evidence="3 10" id="KW-0813">Transport</keyword>
<evidence type="ECO:0000256" key="1">
    <source>
        <dbReference type="ARBA" id="ARBA00010516"/>
    </source>
</evidence>
<keyword evidence="8 10" id="KW-0472">Membrane</keyword>
<dbReference type="InterPro" id="IPR022775">
    <property type="entry name" value="AP_mu_sigma_su"/>
</dbReference>
<dbReference type="Pfam" id="PF01217">
    <property type="entry name" value="Clat_adaptor_s"/>
    <property type="match status" value="1"/>
</dbReference>
<comment type="function">
    <text evidence="10">The coatomer is a cytosolic protein complex that binds to dilysine motifs and reversibly associates with Golgi non-clathrin-coated vesicles, which further mediate biosynthetic protein transport from the ER, via the Golgi up to the trans Golgi network. Coatomer complex is required for budding from Golgi membranes, and is essential for the retrograde Golgi-to-ER transport of dilysine-tagged proteins.</text>
</comment>
<evidence type="ECO:0000256" key="3">
    <source>
        <dbReference type="ARBA" id="ARBA00022448"/>
    </source>
</evidence>
<keyword evidence="9 10" id="KW-0968">Cytoplasmic vesicle</keyword>
<reference evidence="14" key="1">
    <citation type="submission" date="2020-11" db="EMBL/GenBank/DDBJ databases">
        <authorList>
            <person name="Tran Van P."/>
        </authorList>
    </citation>
    <scope>NUCLEOTIDE SEQUENCE</scope>
</reference>
<evidence type="ECO:0000256" key="2">
    <source>
        <dbReference type="ARBA" id="ARBA00011775"/>
    </source>
</evidence>
<dbReference type="GO" id="GO:0051645">
    <property type="term" value="P:Golgi localization"/>
    <property type="evidence" value="ECO:0007669"/>
    <property type="project" value="TreeGrafter"/>
</dbReference>
<keyword evidence="7 10" id="KW-0333">Golgi apparatus</keyword>
<dbReference type="GO" id="GO:0000139">
    <property type="term" value="C:Golgi membrane"/>
    <property type="evidence" value="ECO:0007669"/>
    <property type="project" value="UniProtKB-SubCell"/>
</dbReference>
<feature type="domain" description="MHD" evidence="13">
    <location>
        <begin position="296"/>
        <end position="535"/>
    </location>
</feature>
<evidence type="ECO:0000256" key="11">
    <source>
        <dbReference type="RuleBase" id="RU366052"/>
    </source>
</evidence>
<dbReference type="GO" id="GO:0006890">
    <property type="term" value="P:retrograde vesicle-mediated transport, Golgi to endoplasmic reticulum"/>
    <property type="evidence" value="ECO:0007669"/>
    <property type="project" value="UniProtKB-UniRule"/>
</dbReference>
<protein>
    <recommendedName>
        <fullName evidence="10">Coatomer subunit delta</fullName>
    </recommendedName>
</protein>
<feature type="compositionally biased region" description="Basic and acidic residues" evidence="12">
    <location>
        <begin position="245"/>
        <end position="262"/>
    </location>
</feature>
<evidence type="ECO:0000259" key="13">
    <source>
        <dbReference type="PROSITE" id="PS51072"/>
    </source>
</evidence>
<dbReference type="PANTHER" id="PTHR10121">
    <property type="entry name" value="COATOMER SUBUNIT DELTA"/>
    <property type="match status" value="1"/>
</dbReference>
<dbReference type="SUPFAM" id="SSF64356">
    <property type="entry name" value="SNARE-like"/>
    <property type="match status" value="1"/>
</dbReference>
<comment type="subcellular location">
    <subcellularLocation>
        <location evidence="10 11">Cytoplasm</location>
    </subcellularLocation>
    <subcellularLocation>
        <location evidence="10 11">Cytoplasmic vesicle</location>
        <location evidence="10 11">COPI-coated vesicle membrane</location>
        <topology evidence="10 11">Peripheral membrane protein</topology>
        <orientation evidence="10 11">Cytoplasmic side</orientation>
    </subcellularLocation>
    <subcellularLocation>
        <location evidence="10 11">Golgi apparatus membrane</location>
        <topology evidence="10 11">Peripheral membrane protein</topology>
        <orientation evidence="10 11">Cytoplasmic side</orientation>
    </subcellularLocation>
</comment>
<dbReference type="GO" id="GO:0015031">
    <property type="term" value="P:protein transport"/>
    <property type="evidence" value="ECO:0007669"/>
    <property type="project" value="UniProtKB-KW"/>
</dbReference>
<name>A0A7R9BEV0_9CRUS</name>
<dbReference type="FunFam" id="3.30.450.60:FF:000003">
    <property type="entry name" value="Coatomer subunit delta"/>
    <property type="match status" value="1"/>
</dbReference>
<evidence type="ECO:0000256" key="4">
    <source>
        <dbReference type="ARBA" id="ARBA00022490"/>
    </source>
</evidence>
<sequence length="535" mass="58705">MVLLAAAICTKGGKALVSRQFVEMTKSRIEGLLAAFPKLLSGGSTAASAAPKQHTFVETESVRYVYQPLEKLYMLLVTTKASNILEDLETLRLFSRVIPEYCRNIEEADVLDNAFELIFAFDEIVALGYRESVNLAQIRTYVEMDSQEAKIHLAMRQNQEREAKQKMREKAKELQKQRLEAAKKGSRPSTTGFGRSNGYDGISSDSHSRFVPPMASSEPVVTPKPAAAVPKAPSGPSKALKLGGKGKDADSFVDQLKSEGERISSAPKTSAGSTNKTAKKAPEIERTEPPSFPLDSIRVLVKLEEKINLQAGRDGGVQSMEVHGIMMLSIHDEAFGCIKLRLENNDKKGFQLQTHPNVDKEAFKNQNILCLKNVSKPFPMFTEVGVLKWRLQTQDEAAVPLTINCWPSENGSGGCDVNIEYELQDASLELLDVTIVVPIAGNPVVSSCDGDYESDPRKGRLVWSLAVIDAAARSGSLEFSTNAGTPEDFFPVSVSFSAKKSYMDLKVSDVVTIEGENPVKYAKEISLHADKYEFV</sequence>
<evidence type="ECO:0000256" key="9">
    <source>
        <dbReference type="ARBA" id="ARBA00023329"/>
    </source>
</evidence>
<evidence type="ECO:0000256" key="8">
    <source>
        <dbReference type="ARBA" id="ARBA00023136"/>
    </source>
</evidence>
<dbReference type="InterPro" id="IPR011012">
    <property type="entry name" value="Longin-like_dom_sf"/>
</dbReference>
<dbReference type="Gene3D" id="2.60.40.1170">
    <property type="entry name" value="Mu homology domain, subdomain B"/>
    <property type="match status" value="2"/>
</dbReference>
<feature type="compositionally biased region" description="Basic and acidic residues" evidence="12">
    <location>
        <begin position="159"/>
        <end position="183"/>
    </location>
</feature>
<feature type="compositionally biased region" description="Polar residues" evidence="12">
    <location>
        <begin position="266"/>
        <end position="276"/>
    </location>
</feature>
<evidence type="ECO:0000256" key="5">
    <source>
        <dbReference type="ARBA" id="ARBA00022892"/>
    </source>
</evidence>
<proteinExistence type="inferred from homology"/>
<dbReference type="InterPro" id="IPR028565">
    <property type="entry name" value="MHD"/>
</dbReference>
<accession>A0A7R9BEV0</accession>
<keyword evidence="15" id="KW-1185">Reference proteome</keyword>
<feature type="compositionally biased region" description="Low complexity" evidence="12">
    <location>
        <begin position="219"/>
        <end position="242"/>
    </location>
</feature>
<keyword evidence="5 10" id="KW-0931">ER-Golgi transport</keyword>
<dbReference type="EMBL" id="CAJPEX010000186">
    <property type="protein sequence ID" value="CAG0914065.1"/>
    <property type="molecule type" value="Genomic_DNA"/>
</dbReference>
<dbReference type="EMBL" id="OA882223">
    <property type="protein sequence ID" value="CAD7273913.1"/>
    <property type="molecule type" value="Genomic_DNA"/>
</dbReference>
<dbReference type="Gene3D" id="3.30.450.60">
    <property type="match status" value="1"/>
</dbReference>
<dbReference type="PROSITE" id="PS51072">
    <property type="entry name" value="MHD"/>
    <property type="match status" value="1"/>
</dbReference>
<dbReference type="AlphaFoldDB" id="A0A7R9BEV0"/>
<keyword evidence="4 10" id="KW-0963">Cytoplasm</keyword>
<feature type="region of interest" description="Disordered" evidence="12">
    <location>
        <begin position="159"/>
        <end position="289"/>
    </location>
</feature>
<gene>
    <name evidence="14" type="ORF">NMOB1V02_LOCUS1776</name>
</gene>
<comment type="subunit">
    <text evidence="2 10">Oligomeric complex that consists of at least the alpha, beta, beta', gamma, delta, epsilon and zeta subunits.</text>
</comment>
<keyword evidence="6 10" id="KW-0653">Protein transport</keyword>
<dbReference type="Proteomes" id="UP000678499">
    <property type="component" value="Unassembled WGS sequence"/>
</dbReference>
<dbReference type="CDD" id="cd14830">
    <property type="entry name" value="Delta_COP_N"/>
    <property type="match status" value="1"/>
</dbReference>
<evidence type="ECO:0000313" key="14">
    <source>
        <dbReference type="EMBL" id="CAD7273913.1"/>
    </source>
</evidence>
<dbReference type="FunFam" id="2.60.40.1170:FF:000007">
    <property type="entry name" value="Coatomer subunit delta"/>
    <property type="match status" value="1"/>
</dbReference>
<dbReference type="CDD" id="cd09254">
    <property type="entry name" value="AP_delta-COPI_MHD"/>
    <property type="match status" value="1"/>
</dbReference>
<dbReference type="GO" id="GO:0006888">
    <property type="term" value="P:endoplasmic reticulum to Golgi vesicle-mediated transport"/>
    <property type="evidence" value="ECO:0007669"/>
    <property type="project" value="TreeGrafter"/>
</dbReference>
<organism evidence="14">
    <name type="scientific">Notodromas monacha</name>
    <dbReference type="NCBI Taxonomy" id="399045"/>
    <lineage>
        <taxon>Eukaryota</taxon>
        <taxon>Metazoa</taxon>
        <taxon>Ecdysozoa</taxon>
        <taxon>Arthropoda</taxon>
        <taxon>Crustacea</taxon>
        <taxon>Oligostraca</taxon>
        <taxon>Ostracoda</taxon>
        <taxon>Podocopa</taxon>
        <taxon>Podocopida</taxon>
        <taxon>Cypridocopina</taxon>
        <taxon>Cypridoidea</taxon>
        <taxon>Cyprididae</taxon>
        <taxon>Notodromas</taxon>
    </lineage>
</organism>
<dbReference type="Pfam" id="PF00928">
    <property type="entry name" value="Adap_comp_sub"/>
    <property type="match status" value="1"/>
</dbReference>
<evidence type="ECO:0000256" key="7">
    <source>
        <dbReference type="ARBA" id="ARBA00023034"/>
    </source>
</evidence>
<evidence type="ECO:0000313" key="15">
    <source>
        <dbReference type="Proteomes" id="UP000678499"/>
    </source>
</evidence>
<evidence type="ECO:0000256" key="6">
    <source>
        <dbReference type="ARBA" id="ARBA00022927"/>
    </source>
</evidence>
<comment type="similarity">
    <text evidence="1 10">Belongs to the adaptor complexes medium subunit family. Delta-COP subfamily.</text>
</comment>
<dbReference type="PANTHER" id="PTHR10121:SF0">
    <property type="entry name" value="COATOMER SUBUNIT DELTA"/>
    <property type="match status" value="1"/>
</dbReference>
<dbReference type="GO" id="GO:0030126">
    <property type="term" value="C:COPI vesicle coat"/>
    <property type="evidence" value="ECO:0007669"/>
    <property type="project" value="UniProtKB-UniRule"/>
</dbReference>
<dbReference type="SUPFAM" id="SSF49447">
    <property type="entry name" value="Second domain of Mu2 adaptin subunit (ap50) of ap2 adaptor"/>
    <property type="match status" value="1"/>
</dbReference>
<dbReference type="OrthoDB" id="10266042at2759"/>
<dbReference type="InterPro" id="IPR027059">
    <property type="entry name" value="Coatomer_dsu"/>
</dbReference>
<evidence type="ECO:0000256" key="10">
    <source>
        <dbReference type="RuleBase" id="RU364018"/>
    </source>
</evidence>